<dbReference type="Gene3D" id="3.30.70.1290">
    <property type="entry name" value="Transposase IS200-like"/>
    <property type="match status" value="1"/>
</dbReference>
<sequence length="78" mass="9137">MDYATKNHGKVLILSHLIVVFKYWKKFFIPYGDEVKHRFEDIAIRSDFSFETMEADQDHIHCLVKSEAGIAPLAIVRR</sequence>
<comment type="caution">
    <text evidence="2">The sequence shown here is derived from an EMBL/GenBank/DDBJ whole genome shotgun (WGS) entry which is preliminary data.</text>
</comment>
<evidence type="ECO:0000259" key="1">
    <source>
        <dbReference type="Pfam" id="PF01797"/>
    </source>
</evidence>
<reference evidence="3" key="1">
    <citation type="submission" date="2018-12" db="EMBL/GenBank/DDBJ databases">
        <title>Tengunoibacter tsumagoiensis gen. nov., sp. nov., Dictyobacter kobayashii sp. nov., D. alpinus sp. nov., and D. joshuensis sp. nov. and description of Dictyobacteraceae fam. nov. within the order Ktedonobacterales isolated from Tengu-no-mugimeshi.</title>
        <authorList>
            <person name="Wang C.M."/>
            <person name="Zheng Y."/>
            <person name="Sakai Y."/>
            <person name="Toyoda A."/>
            <person name="Minakuchi Y."/>
            <person name="Abe K."/>
            <person name="Yokota A."/>
            <person name="Yabe S."/>
        </authorList>
    </citation>
    <scope>NUCLEOTIDE SEQUENCE [LARGE SCALE GENOMIC DNA]</scope>
    <source>
        <strain evidence="3">Uno3</strain>
    </source>
</reference>
<protein>
    <recommendedName>
        <fullName evidence="1">Transposase IS200-like domain-containing protein</fullName>
    </recommendedName>
</protein>
<dbReference type="GO" id="GO:0006313">
    <property type="term" value="P:DNA transposition"/>
    <property type="evidence" value="ECO:0007669"/>
    <property type="project" value="InterPro"/>
</dbReference>
<dbReference type="GO" id="GO:0003677">
    <property type="term" value="F:DNA binding"/>
    <property type="evidence" value="ECO:0007669"/>
    <property type="project" value="InterPro"/>
</dbReference>
<keyword evidence="3" id="KW-1185">Reference proteome</keyword>
<dbReference type="AlphaFoldDB" id="A0A402A0J1"/>
<dbReference type="Pfam" id="PF01797">
    <property type="entry name" value="Y1_Tnp"/>
    <property type="match status" value="1"/>
</dbReference>
<dbReference type="OrthoDB" id="9798161at2"/>
<evidence type="ECO:0000313" key="3">
    <source>
        <dbReference type="Proteomes" id="UP000287352"/>
    </source>
</evidence>
<dbReference type="InterPro" id="IPR036515">
    <property type="entry name" value="Transposase_17_sf"/>
</dbReference>
<evidence type="ECO:0000313" key="2">
    <source>
        <dbReference type="EMBL" id="GCE12579.1"/>
    </source>
</evidence>
<feature type="domain" description="Transposase IS200-like" evidence="1">
    <location>
        <begin position="14"/>
        <end position="77"/>
    </location>
</feature>
<accession>A0A402A0J1</accession>
<dbReference type="EMBL" id="BIFR01000001">
    <property type="protein sequence ID" value="GCE12579.1"/>
    <property type="molecule type" value="Genomic_DNA"/>
</dbReference>
<proteinExistence type="predicted"/>
<dbReference type="Proteomes" id="UP000287352">
    <property type="component" value="Unassembled WGS sequence"/>
</dbReference>
<dbReference type="GO" id="GO:0004803">
    <property type="term" value="F:transposase activity"/>
    <property type="evidence" value="ECO:0007669"/>
    <property type="project" value="InterPro"/>
</dbReference>
<dbReference type="InterPro" id="IPR002686">
    <property type="entry name" value="Transposase_17"/>
</dbReference>
<organism evidence="2 3">
    <name type="scientific">Tengunoibacter tsumagoiensis</name>
    <dbReference type="NCBI Taxonomy" id="2014871"/>
    <lineage>
        <taxon>Bacteria</taxon>
        <taxon>Bacillati</taxon>
        <taxon>Chloroflexota</taxon>
        <taxon>Ktedonobacteria</taxon>
        <taxon>Ktedonobacterales</taxon>
        <taxon>Dictyobacteraceae</taxon>
        <taxon>Tengunoibacter</taxon>
    </lineage>
</organism>
<gene>
    <name evidence="2" type="ORF">KTT_24380</name>
</gene>
<name>A0A402A0J1_9CHLR</name>
<dbReference type="SUPFAM" id="SSF143422">
    <property type="entry name" value="Transposase IS200-like"/>
    <property type="match status" value="1"/>
</dbReference>